<feature type="transmembrane region" description="Helical" evidence="1">
    <location>
        <begin position="271"/>
        <end position="291"/>
    </location>
</feature>
<evidence type="ECO:0000313" key="2">
    <source>
        <dbReference type="EMBL" id="GHI51375.1"/>
    </source>
</evidence>
<name>A0ABQ3R6A0_STRRR</name>
<organism evidence="2 3">
    <name type="scientific">Streptomyces rubradiris</name>
    <name type="common">Streptomyces achromogenes subsp. rubradiris</name>
    <dbReference type="NCBI Taxonomy" id="285531"/>
    <lineage>
        <taxon>Bacteria</taxon>
        <taxon>Bacillati</taxon>
        <taxon>Actinomycetota</taxon>
        <taxon>Actinomycetes</taxon>
        <taxon>Kitasatosporales</taxon>
        <taxon>Streptomycetaceae</taxon>
        <taxon>Streptomyces</taxon>
    </lineage>
</organism>
<protein>
    <recommendedName>
        <fullName evidence="4">Integral membrane protein</fullName>
    </recommendedName>
</protein>
<feature type="transmembrane region" description="Helical" evidence="1">
    <location>
        <begin position="175"/>
        <end position="193"/>
    </location>
</feature>
<dbReference type="EMBL" id="BNEA01000001">
    <property type="protein sequence ID" value="GHI51375.1"/>
    <property type="molecule type" value="Genomic_DNA"/>
</dbReference>
<accession>A0ABQ3R6A0</accession>
<proteinExistence type="predicted"/>
<keyword evidence="1" id="KW-0812">Transmembrane</keyword>
<dbReference type="SUPFAM" id="SSF103481">
    <property type="entry name" value="Multidrug resistance efflux transporter EmrE"/>
    <property type="match status" value="1"/>
</dbReference>
<dbReference type="PANTHER" id="PTHR40761">
    <property type="entry name" value="CONSERVED INTEGRAL MEMBRANE ALANINE VALINE AND LEUCINE RICH PROTEIN-RELATED"/>
    <property type="match status" value="1"/>
</dbReference>
<gene>
    <name evidence="2" type="ORF">Srubr_12210</name>
</gene>
<reference evidence="3" key="1">
    <citation type="submission" date="2023-07" db="EMBL/GenBank/DDBJ databases">
        <title>Whole genome shotgun sequence of Streptomyces achromogenes subsp. rubradiris NBRC 14000.</title>
        <authorList>
            <person name="Komaki H."/>
            <person name="Tamura T."/>
        </authorList>
    </citation>
    <scope>NUCLEOTIDE SEQUENCE [LARGE SCALE GENOMIC DNA]</scope>
    <source>
        <strain evidence="3">NBRC 14000</strain>
    </source>
</reference>
<feature type="transmembrane region" description="Helical" evidence="1">
    <location>
        <begin position="232"/>
        <end position="251"/>
    </location>
</feature>
<feature type="transmembrane region" description="Helical" evidence="1">
    <location>
        <begin position="73"/>
        <end position="94"/>
    </location>
</feature>
<dbReference type="InterPro" id="IPR037185">
    <property type="entry name" value="EmrE-like"/>
</dbReference>
<evidence type="ECO:0000256" key="1">
    <source>
        <dbReference type="SAM" id="Phobius"/>
    </source>
</evidence>
<feature type="transmembrane region" description="Helical" evidence="1">
    <location>
        <begin position="205"/>
        <end position="225"/>
    </location>
</feature>
<evidence type="ECO:0008006" key="4">
    <source>
        <dbReference type="Google" id="ProtNLM"/>
    </source>
</evidence>
<comment type="caution">
    <text evidence="2">The sequence shown here is derived from an EMBL/GenBank/DDBJ whole genome shotgun (WGS) entry which is preliminary data.</text>
</comment>
<dbReference type="Proteomes" id="UP000646738">
    <property type="component" value="Unassembled WGS sequence"/>
</dbReference>
<keyword evidence="1" id="KW-0472">Membrane</keyword>
<feature type="transmembrane region" description="Helical" evidence="1">
    <location>
        <begin position="119"/>
        <end position="139"/>
    </location>
</feature>
<evidence type="ECO:0000313" key="3">
    <source>
        <dbReference type="Proteomes" id="UP000646738"/>
    </source>
</evidence>
<keyword evidence="1" id="KW-1133">Transmembrane helix</keyword>
<dbReference type="NCBIfam" id="NF038012">
    <property type="entry name" value="DMT_1"/>
    <property type="match status" value="1"/>
</dbReference>
<feature type="transmembrane region" description="Helical" evidence="1">
    <location>
        <begin position="330"/>
        <end position="349"/>
    </location>
</feature>
<sequence length="370" mass="38228">MAYAMPARHAYRAVRPGTGAADVAHAMARRARGADHVGRPPGSGYFRGIAVPVALQSATTRPWSGRMIEVHRVSVLVLLLAVGAACCLGFGFVLQQNAAQHAPLGDFLSFRLLLDLMRIPRWLGGLALMVAGMVLGAIALGKGEISLVEPLLATNLLFALALSRYQTGQPLGRQGWAGLLLLAGGVSAFITAGEPRAGTAVTDPLRHWLIIGAVVGAALLMTMYAKRSRLSGGPVLLALAAGLLYGVQDALTRVSGIRFSDGGLTGLLTGWQPYGVVACGVTGLVLVQSAFETAPLRMSLPALTAAEPLAGILCGVGFLGDRLRTDTGALAWEAAGLAAVVAGIVLLGLHPAMPCGAGETERGAPDLQRR</sequence>
<dbReference type="PANTHER" id="PTHR40761:SF1">
    <property type="entry name" value="CONSERVED INTEGRAL MEMBRANE ALANINE VALINE AND LEUCINE RICH PROTEIN-RELATED"/>
    <property type="match status" value="1"/>
</dbReference>
<keyword evidence="3" id="KW-1185">Reference proteome</keyword>
<feature type="transmembrane region" description="Helical" evidence="1">
    <location>
        <begin position="298"/>
        <end position="318"/>
    </location>
</feature>